<keyword evidence="6" id="KW-0472">Membrane</keyword>
<evidence type="ECO:0000256" key="5">
    <source>
        <dbReference type="PROSITE-ProRule" id="PRU00339"/>
    </source>
</evidence>
<feature type="repeat" description="TPR" evidence="5">
    <location>
        <begin position="258"/>
        <end position="291"/>
    </location>
</feature>
<comment type="caution">
    <text evidence="8">The sequence shown here is derived from an EMBL/GenBank/DDBJ whole genome shotgun (WGS) entry which is preliminary data.</text>
</comment>
<comment type="catalytic activity">
    <reaction evidence="4">
        <text>2 GTP = 3',3'-c-di-GMP + 2 diphosphate</text>
        <dbReference type="Rhea" id="RHEA:24898"/>
        <dbReference type="ChEBI" id="CHEBI:33019"/>
        <dbReference type="ChEBI" id="CHEBI:37565"/>
        <dbReference type="ChEBI" id="CHEBI:58805"/>
        <dbReference type="EC" id="2.7.7.65"/>
    </reaction>
</comment>
<dbReference type="Pfam" id="PF00990">
    <property type="entry name" value="GGDEF"/>
    <property type="match status" value="1"/>
</dbReference>
<dbReference type="InterPro" id="IPR029787">
    <property type="entry name" value="Nucleotide_cyclase"/>
</dbReference>
<evidence type="ECO:0000256" key="1">
    <source>
        <dbReference type="ARBA" id="ARBA00012528"/>
    </source>
</evidence>
<feature type="repeat" description="TPR" evidence="5">
    <location>
        <begin position="181"/>
        <end position="214"/>
    </location>
</feature>
<dbReference type="SUPFAM" id="SSF55073">
    <property type="entry name" value="Nucleotide cyclase"/>
    <property type="match status" value="1"/>
</dbReference>
<organism evidence="8 9">
    <name type="scientific">Pseudoalteromonas neustonica</name>
    <dbReference type="NCBI Taxonomy" id="1840331"/>
    <lineage>
        <taxon>Bacteria</taxon>
        <taxon>Pseudomonadati</taxon>
        <taxon>Pseudomonadota</taxon>
        <taxon>Gammaproteobacteria</taxon>
        <taxon>Alteromonadales</taxon>
        <taxon>Pseudoalteromonadaceae</taxon>
        <taxon>Pseudoalteromonas</taxon>
    </lineage>
</organism>
<protein>
    <recommendedName>
        <fullName evidence="1">diguanylate cyclase</fullName>
        <ecNumber evidence="1">2.7.7.65</ecNumber>
    </recommendedName>
</protein>
<dbReference type="PANTHER" id="PTHR45138:SF9">
    <property type="entry name" value="DIGUANYLATE CYCLASE DGCM-RELATED"/>
    <property type="match status" value="1"/>
</dbReference>
<keyword evidence="6" id="KW-1133">Transmembrane helix</keyword>
<dbReference type="Pfam" id="PF13424">
    <property type="entry name" value="TPR_12"/>
    <property type="match status" value="1"/>
</dbReference>
<evidence type="ECO:0000256" key="3">
    <source>
        <dbReference type="ARBA" id="ARBA00022803"/>
    </source>
</evidence>
<dbReference type="NCBIfam" id="TIGR00254">
    <property type="entry name" value="GGDEF"/>
    <property type="match status" value="1"/>
</dbReference>
<dbReference type="CDD" id="cd01949">
    <property type="entry name" value="GGDEF"/>
    <property type="match status" value="1"/>
</dbReference>
<evidence type="ECO:0000256" key="6">
    <source>
        <dbReference type="SAM" id="Phobius"/>
    </source>
</evidence>
<reference evidence="8 9" key="1">
    <citation type="submission" date="2019-07" db="EMBL/GenBank/DDBJ databases">
        <title>Diversity of Bacteria from Kongsfjorden, Arctic.</title>
        <authorList>
            <person name="Yu Y."/>
        </authorList>
    </citation>
    <scope>NUCLEOTIDE SEQUENCE [LARGE SCALE GENOMIC DNA]</scope>
    <source>
        <strain evidence="8 9">SM1927</strain>
    </source>
</reference>
<dbReference type="SMART" id="SM00028">
    <property type="entry name" value="TPR"/>
    <property type="match status" value="5"/>
</dbReference>
<dbReference type="SUPFAM" id="SSF48452">
    <property type="entry name" value="TPR-like"/>
    <property type="match status" value="2"/>
</dbReference>
<dbReference type="PROSITE" id="PS50005">
    <property type="entry name" value="TPR"/>
    <property type="match status" value="3"/>
</dbReference>
<dbReference type="SMART" id="SM00267">
    <property type="entry name" value="GGDEF"/>
    <property type="match status" value="1"/>
</dbReference>
<keyword evidence="3 5" id="KW-0802">TPR repeat</keyword>
<evidence type="ECO:0000313" key="8">
    <source>
        <dbReference type="EMBL" id="TVU86445.1"/>
    </source>
</evidence>
<dbReference type="InterPro" id="IPR043128">
    <property type="entry name" value="Rev_trsase/Diguanyl_cyclase"/>
</dbReference>
<evidence type="ECO:0000256" key="4">
    <source>
        <dbReference type="ARBA" id="ARBA00034247"/>
    </source>
</evidence>
<evidence type="ECO:0000256" key="2">
    <source>
        <dbReference type="ARBA" id="ARBA00022737"/>
    </source>
</evidence>
<dbReference type="EC" id="2.7.7.65" evidence="1"/>
<proteinExistence type="predicted"/>
<evidence type="ECO:0000313" key="9">
    <source>
        <dbReference type="Proteomes" id="UP000317938"/>
    </source>
</evidence>
<dbReference type="Pfam" id="PF07719">
    <property type="entry name" value="TPR_2"/>
    <property type="match status" value="1"/>
</dbReference>
<evidence type="ECO:0000259" key="7">
    <source>
        <dbReference type="PROSITE" id="PS50887"/>
    </source>
</evidence>
<gene>
    <name evidence="8" type="ORF">FQP85_00540</name>
</gene>
<dbReference type="Gene3D" id="3.30.70.270">
    <property type="match status" value="1"/>
</dbReference>
<dbReference type="EMBL" id="VNFF01000001">
    <property type="protein sequence ID" value="TVU86445.1"/>
    <property type="molecule type" value="Genomic_DNA"/>
</dbReference>
<dbReference type="InterPro" id="IPR011990">
    <property type="entry name" value="TPR-like_helical_dom_sf"/>
</dbReference>
<name>A0ABY3FIM7_9GAMM</name>
<feature type="domain" description="GGDEF" evidence="7">
    <location>
        <begin position="475"/>
        <end position="606"/>
    </location>
</feature>
<dbReference type="Pfam" id="PF13181">
    <property type="entry name" value="TPR_8"/>
    <property type="match status" value="1"/>
</dbReference>
<dbReference type="PANTHER" id="PTHR45138">
    <property type="entry name" value="REGULATORY COMPONENTS OF SENSORY TRANSDUCTION SYSTEM"/>
    <property type="match status" value="1"/>
</dbReference>
<dbReference type="InterPro" id="IPR050469">
    <property type="entry name" value="Diguanylate_Cyclase"/>
</dbReference>
<sequence length="606" mass="69125">MVRQGILILLLLTFINSGYATEQIDSLESTLSEIKQLKSDGESAQAYQQLRTTYSSAQSTTQQAELMVVWLAFMNEDKNWHEFDLLKDDVSQLLVSEVDIETKYALYDNLGLMKYRLGKFAEADSYLSKAVSFADDTQLATSMTYYLYGINSVRQGKMVDGLDKILHAHDLQINIQGYASPKILIGLGFTNYYMKNYDKAIEYTQQAIAAYPENDILLTELYANLAAMYVDKAQYQEALIAINQAEKVAHFHNIFDRVPIIINKGTIYAELNEHQKAIDYYLKALDIVNKNNDLIHKPTVLSNLAQSNQSLGNYKLAADYFEQALAIFSSESQLIKRLENYPPMIENYQSLGNYQRALELMVEYKELDDESTSLAAKEKFDQSQAAYDIASKEKSLIEAKLAQTSNENAILRLYGIVAFSLLIILFIYIAYRLKHSAYLQVKELALRDQLTGLFNRRALHDIFELEMSRVNRNKKTFSIILLDIDHFKVLNDTYGHDYGDIVLQKVASALQDSIRSMDKVARWGDEEFLVFLPETNKEQASHLAEKLRLAVSNIELTYQDKLLQVTVSLGVCEYNQQGEYKDMVKQADLGLYKAKETGRNKVVCLS</sequence>
<accession>A0ABY3FIM7</accession>
<dbReference type="RefSeq" id="WP_145233100.1">
    <property type="nucleotide sequence ID" value="NZ_VNFF01000001.1"/>
</dbReference>
<keyword evidence="2" id="KW-0677">Repeat</keyword>
<dbReference type="Gene3D" id="1.25.40.10">
    <property type="entry name" value="Tetratricopeptide repeat domain"/>
    <property type="match status" value="2"/>
</dbReference>
<dbReference type="InterPro" id="IPR013105">
    <property type="entry name" value="TPR_2"/>
</dbReference>
<feature type="repeat" description="TPR" evidence="5">
    <location>
        <begin position="298"/>
        <end position="331"/>
    </location>
</feature>
<dbReference type="InterPro" id="IPR019734">
    <property type="entry name" value="TPR_rpt"/>
</dbReference>
<dbReference type="Proteomes" id="UP000317938">
    <property type="component" value="Unassembled WGS sequence"/>
</dbReference>
<keyword evidence="9" id="KW-1185">Reference proteome</keyword>
<dbReference type="PROSITE" id="PS50887">
    <property type="entry name" value="GGDEF"/>
    <property type="match status" value="1"/>
</dbReference>
<feature type="transmembrane region" description="Helical" evidence="6">
    <location>
        <begin position="411"/>
        <end position="431"/>
    </location>
</feature>
<dbReference type="InterPro" id="IPR000160">
    <property type="entry name" value="GGDEF_dom"/>
</dbReference>
<keyword evidence="6" id="KW-0812">Transmembrane</keyword>